<proteinExistence type="predicted"/>
<evidence type="ECO:0000313" key="2">
    <source>
        <dbReference type="Proteomes" id="UP000183832"/>
    </source>
</evidence>
<keyword evidence="2" id="KW-1185">Reference proteome</keyword>
<organism evidence="1 2">
    <name type="scientific">Clunio marinus</name>
    <dbReference type="NCBI Taxonomy" id="568069"/>
    <lineage>
        <taxon>Eukaryota</taxon>
        <taxon>Metazoa</taxon>
        <taxon>Ecdysozoa</taxon>
        <taxon>Arthropoda</taxon>
        <taxon>Hexapoda</taxon>
        <taxon>Insecta</taxon>
        <taxon>Pterygota</taxon>
        <taxon>Neoptera</taxon>
        <taxon>Endopterygota</taxon>
        <taxon>Diptera</taxon>
        <taxon>Nematocera</taxon>
        <taxon>Chironomoidea</taxon>
        <taxon>Chironomidae</taxon>
        <taxon>Clunio</taxon>
    </lineage>
</organism>
<dbReference type="Proteomes" id="UP000183832">
    <property type="component" value="Unassembled WGS sequence"/>
</dbReference>
<reference evidence="1 2" key="1">
    <citation type="submission" date="2015-04" db="EMBL/GenBank/DDBJ databases">
        <authorList>
            <person name="Syromyatnikov M.Y."/>
            <person name="Popov V.N."/>
        </authorList>
    </citation>
    <scope>NUCLEOTIDE SEQUENCE [LARGE SCALE GENOMIC DNA]</scope>
</reference>
<accession>A0A1J1HGC0</accession>
<sequence length="103" mass="12161">MLGKVFKIRTKRRYKSCMLRIRRIHIFVDEIKTYRLSKLFATFPQYHSDNLATKLILWRERESCGTKGSSSLIKHENSKGQSLECDGRLNHMAFTVRITLKID</sequence>
<dbReference type="AlphaFoldDB" id="A0A1J1HGC0"/>
<gene>
    <name evidence="1" type="ORF">CLUMA_CG000440</name>
</gene>
<name>A0A1J1HGC0_9DIPT</name>
<protein>
    <submittedName>
        <fullName evidence="1">CLUMA_CG000440, isoform A</fullName>
    </submittedName>
</protein>
<dbReference type="EMBL" id="CVRI01000002">
    <property type="protein sequence ID" value="CRK86602.1"/>
    <property type="molecule type" value="Genomic_DNA"/>
</dbReference>
<evidence type="ECO:0000313" key="1">
    <source>
        <dbReference type="EMBL" id="CRK86602.1"/>
    </source>
</evidence>